<dbReference type="AlphaFoldDB" id="A0A316ERY0"/>
<feature type="transmembrane region" description="Helical" evidence="2">
    <location>
        <begin position="108"/>
        <end position="130"/>
    </location>
</feature>
<dbReference type="Proteomes" id="UP000245697">
    <property type="component" value="Unassembled WGS sequence"/>
</dbReference>
<keyword evidence="2" id="KW-1133">Transmembrane helix</keyword>
<evidence type="ECO:0000256" key="1">
    <source>
        <dbReference type="SAM" id="MobiDB-lite"/>
    </source>
</evidence>
<keyword evidence="2" id="KW-0472">Membrane</keyword>
<evidence type="ECO:0000313" key="3">
    <source>
        <dbReference type="EMBL" id="PWK34726.1"/>
    </source>
</evidence>
<gene>
    <name evidence="3" type="ORF">BC793_126118</name>
</gene>
<feature type="region of interest" description="Disordered" evidence="1">
    <location>
        <begin position="176"/>
        <end position="200"/>
    </location>
</feature>
<protein>
    <submittedName>
        <fullName evidence="3">Uncharacterized protein</fullName>
    </submittedName>
</protein>
<organism evidence="3 4">
    <name type="scientific">Actinoplanes xinjiangensis</name>
    <dbReference type="NCBI Taxonomy" id="512350"/>
    <lineage>
        <taxon>Bacteria</taxon>
        <taxon>Bacillati</taxon>
        <taxon>Actinomycetota</taxon>
        <taxon>Actinomycetes</taxon>
        <taxon>Micromonosporales</taxon>
        <taxon>Micromonosporaceae</taxon>
        <taxon>Actinoplanes</taxon>
    </lineage>
</organism>
<keyword evidence="4" id="KW-1185">Reference proteome</keyword>
<evidence type="ECO:0000313" key="4">
    <source>
        <dbReference type="Proteomes" id="UP000245697"/>
    </source>
</evidence>
<dbReference type="EMBL" id="QGGR01000026">
    <property type="protein sequence ID" value="PWK34726.1"/>
    <property type="molecule type" value="Genomic_DNA"/>
</dbReference>
<name>A0A316ERY0_9ACTN</name>
<feature type="compositionally biased region" description="Low complexity" evidence="1">
    <location>
        <begin position="146"/>
        <end position="155"/>
    </location>
</feature>
<keyword evidence="2" id="KW-0812">Transmembrane</keyword>
<proteinExistence type="predicted"/>
<evidence type="ECO:0000256" key="2">
    <source>
        <dbReference type="SAM" id="Phobius"/>
    </source>
</evidence>
<dbReference type="RefSeq" id="WP_109601552.1">
    <property type="nucleotide sequence ID" value="NZ_BONA01000081.1"/>
</dbReference>
<sequence length="278" mass="28790">MTGAEFEGVDIDLLADYVGGALDGTPDEERVAALVATDDAWRAAHEALEPGMIAVGAVLREFEPEPMPDDLAARLDTMFRAAASEEAAPEAVPAKVVDLDKARRRRRWVAPIAVAAAVVAFAGFGVNSLLAPGAEDTAGRSANSEAAPMAAAPAAGREVSRSGTDYTASTLTSVGQQLRNAPSSADEPQTASGTELQEASGLDRLTMPDAVAACLQEITRVNGGGVISVEFLDYARFNGDPALIVRFSAADGIWVWAVGPECGTPGAGADELERVPVR</sequence>
<reference evidence="3 4" key="1">
    <citation type="submission" date="2018-05" db="EMBL/GenBank/DDBJ databases">
        <title>Genomic Encyclopedia of Archaeal and Bacterial Type Strains, Phase II (KMG-II): from individual species to whole genera.</title>
        <authorList>
            <person name="Goeker M."/>
        </authorList>
    </citation>
    <scope>NUCLEOTIDE SEQUENCE [LARGE SCALE GENOMIC DNA]</scope>
    <source>
        <strain evidence="3 4">DSM 45184</strain>
    </source>
</reference>
<feature type="compositionally biased region" description="Polar residues" evidence="1">
    <location>
        <begin position="176"/>
        <end position="197"/>
    </location>
</feature>
<dbReference type="OrthoDB" id="3404896at2"/>
<comment type="caution">
    <text evidence="3">The sequence shown here is derived from an EMBL/GenBank/DDBJ whole genome shotgun (WGS) entry which is preliminary data.</text>
</comment>
<accession>A0A316ERY0</accession>
<feature type="region of interest" description="Disordered" evidence="1">
    <location>
        <begin position="136"/>
        <end position="163"/>
    </location>
</feature>